<evidence type="ECO:0000256" key="6">
    <source>
        <dbReference type="ARBA" id="ARBA00022692"/>
    </source>
</evidence>
<dbReference type="SUPFAM" id="SSF54160">
    <property type="entry name" value="Chromo domain-like"/>
    <property type="match status" value="1"/>
</dbReference>
<protein>
    <recommendedName>
        <fullName evidence="4">dolichol kinase</fullName>
        <ecNumber evidence="4">2.7.1.108</ecNumber>
    </recommendedName>
</protein>
<dbReference type="EMBL" id="JAROKS010000005">
    <property type="protein sequence ID" value="KAK1803330.1"/>
    <property type="molecule type" value="Genomic_DNA"/>
</dbReference>
<feature type="transmembrane region" description="Helical" evidence="12">
    <location>
        <begin position="211"/>
        <end position="234"/>
    </location>
</feature>
<feature type="compositionally biased region" description="Basic residues" evidence="11">
    <location>
        <begin position="700"/>
        <end position="715"/>
    </location>
</feature>
<evidence type="ECO:0000256" key="10">
    <source>
        <dbReference type="ARBA" id="ARBA00023136"/>
    </source>
</evidence>
<keyword evidence="9 12" id="KW-1133">Transmembrane helix</keyword>
<evidence type="ECO:0000256" key="7">
    <source>
        <dbReference type="ARBA" id="ARBA00022777"/>
    </source>
</evidence>
<dbReference type="Gene3D" id="2.40.50.40">
    <property type="match status" value="1"/>
</dbReference>
<dbReference type="InterPro" id="IPR032974">
    <property type="entry name" value="Polypren_kinase"/>
</dbReference>
<feature type="region of interest" description="Disordered" evidence="11">
    <location>
        <begin position="695"/>
        <end position="715"/>
    </location>
</feature>
<accession>A0AAD8ZTR4</accession>
<feature type="transmembrane region" description="Helical" evidence="12">
    <location>
        <begin position="63"/>
        <end position="83"/>
    </location>
</feature>
<evidence type="ECO:0000256" key="1">
    <source>
        <dbReference type="ARBA" id="ARBA00004123"/>
    </source>
</evidence>
<evidence type="ECO:0000256" key="5">
    <source>
        <dbReference type="ARBA" id="ARBA00022679"/>
    </source>
</evidence>
<comment type="subcellular location">
    <subcellularLocation>
        <location evidence="2">Endoplasmic reticulum membrane</location>
        <topology evidence="2">Multi-pass membrane protein</topology>
    </subcellularLocation>
    <subcellularLocation>
        <location evidence="1">Nucleus</location>
    </subcellularLocation>
</comment>
<feature type="transmembrane region" description="Helical" evidence="12">
    <location>
        <begin position="241"/>
        <end position="264"/>
    </location>
</feature>
<dbReference type="GO" id="GO:0005789">
    <property type="term" value="C:endoplasmic reticulum membrane"/>
    <property type="evidence" value="ECO:0007669"/>
    <property type="project" value="UniProtKB-SubCell"/>
</dbReference>
<feature type="transmembrane region" description="Helical" evidence="12">
    <location>
        <begin position="284"/>
        <end position="304"/>
    </location>
</feature>
<sequence>MQTDPVLVESLVVFSIVLCVHVAVWNQLSWSCIALAIQAFYVQHKWDRLLRAGAAVFHFRPSANSGVLPASMLLPLLGLALQGRCVAAGNVHFERFAMVVTVTGMMLALFLSLIALGVTRPVPTNTCVVAGIAAGAIFYAVKHTLTVSEVIEVLEVLLIFVYLNLILLYLLPRCFTPGEALLILGGISFIINQLIKRSLGSGPAGADAEPLLFLLPVAVVGCVLLGVVFALLFLFMESDSWAASAFFHTMTAVLGLGLLLPWLSLLGQQHPVAWLLLFLTQSPARLWMLAYWGVLALAAVAVVMRQNGRRAAGGKKHRASSAARKYFHLLVVLTFGPGLALDRPLLHLAAVACLAVFLFLELVRVFRIRPLGAPLRHWLAVFLDERDSGPLVLTHIYLLLGVSLPVWLSPGPCTPRGGLPGAGGLVPYAGVLAVGVGDTVASVFGSTVGEIRWPGTKKTFEGTATSVFAQVIAVAIFLIADSSINLNASYSWVVGSIAMVAMLEAYTSQIDNLLLPYWPFQVLAFECVLGSQPPLYPWTTSASDQPVLKTWCKESERTWEETHKRLRAATEISLRRWEGTLQYALGQKVWVSTKQSCVGATGELVAKYEGPYTVKGKINKGPLAREKSSSINPPPPLEMEGGLAYKVTARLDSHKGGKGLQYLVDWEGYSPEEHSLVPASQVLDPNLIASFHRLQPQRPGPRRRGRPRSRRLAGS</sequence>
<keyword evidence="7" id="KW-0418">Kinase</keyword>
<feature type="transmembrane region" description="Helical" evidence="12">
    <location>
        <begin position="12"/>
        <end position="42"/>
    </location>
</feature>
<evidence type="ECO:0000256" key="3">
    <source>
        <dbReference type="ARBA" id="ARBA00010794"/>
    </source>
</evidence>
<keyword evidence="8" id="KW-0256">Endoplasmic reticulum</keyword>
<dbReference type="PROSITE" id="PS50013">
    <property type="entry name" value="CHROMO_2"/>
    <property type="match status" value="1"/>
</dbReference>
<feature type="transmembrane region" description="Helical" evidence="12">
    <location>
        <begin position="122"/>
        <end position="141"/>
    </location>
</feature>
<evidence type="ECO:0000256" key="2">
    <source>
        <dbReference type="ARBA" id="ARBA00004477"/>
    </source>
</evidence>
<dbReference type="Proteomes" id="UP001239994">
    <property type="component" value="Unassembled WGS sequence"/>
</dbReference>
<reference evidence="14" key="1">
    <citation type="submission" date="2023-03" db="EMBL/GenBank/DDBJ databases">
        <title>Electrophorus voltai genome.</title>
        <authorList>
            <person name="Bian C."/>
        </authorList>
    </citation>
    <scope>NUCLEOTIDE SEQUENCE</scope>
    <source>
        <strain evidence="14">CB-2022</strain>
        <tissue evidence="14">Muscle</tissue>
    </source>
</reference>
<dbReference type="GO" id="GO:0005634">
    <property type="term" value="C:nucleus"/>
    <property type="evidence" value="ECO:0007669"/>
    <property type="project" value="UniProtKB-SubCell"/>
</dbReference>
<keyword evidence="5" id="KW-0808">Transferase</keyword>
<evidence type="ECO:0000313" key="15">
    <source>
        <dbReference type="Proteomes" id="UP001239994"/>
    </source>
</evidence>
<evidence type="ECO:0000259" key="13">
    <source>
        <dbReference type="PROSITE" id="PS50013"/>
    </source>
</evidence>
<evidence type="ECO:0000256" key="8">
    <source>
        <dbReference type="ARBA" id="ARBA00022824"/>
    </source>
</evidence>
<comment type="similarity">
    <text evidence="3">Belongs to the polyprenol kinase family.</text>
</comment>
<dbReference type="SMART" id="SM00298">
    <property type="entry name" value="CHROMO"/>
    <property type="match status" value="1"/>
</dbReference>
<dbReference type="PANTHER" id="PTHR13205:SF15">
    <property type="entry name" value="DOLICHOL KINASE"/>
    <property type="match status" value="1"/>
</dbReference>
<feature type="domain" description="Chromo" evidence="13">
    <location>
        <begin position="645"/>
        <end position="703"/>
    </location>
</feature>
<evidence type="ECO:0000256" key="9">
    <source>
        <dbReference type="ARBA" id="ARBA00022989"/>
    </source>
</evidence>
<feature type="transmembrane region" description="Helical" evidence="12">
    <location>
        <begin position="347"/>
        <end position="367"/>
    </location>
</feature>
<dbReference type="GO" id="GO:0043048">
    <property type="term" value="P:dolichyl monophosphate biosynthetic process"/>
    <property type="evidence" value="ECO:0007669"/>
    <property type="project" value="TreeGrafter"/>
</dbReference>
<feature type="transmembrane region" description="Helical" evidence="12">
    <location>
        <begin position="95"/>
        <end position="115"/>
    </location>
</feature>
<keyword evidence="10 12" id="KW-0472">Membrane</keyword>
<dbReference type="EC" id="2.7.1.108" evidence="4"/>
<evidence type="ECO:0000256" key="11">
    <source>
        <dbReference type="SAM" id="MobiDB-lite"/>
    </source>
</evidence>
<feature type="transmembrane region" description="Helical" evidence="12">
    <location>
        <begin position="460"/>
        <end position="480"/>
    </location>
</feature>
<comment type="caution">
    <text evidence="14">The sequence shown here is derived from an EMBL/GenBank/DDBJ whole genome shotgun (WGS) entry which is preliminary data.</text>
</comment>
<proteinExistence type="inferred from homology"/>
<evidence type="ECO:0000256" key="12">
    <source>
        <dbReference type="SAM" id="Phobius"/>
    </source>
</evidence>
<feature type="transmembrane region" description="Helical" evidence="12">
    <location>
        <begin position="153"/>
        <end position="171"/>
    </location>
</feature>
<organism evidence="14 15">
    <name type="scientific">Electrophorus voltai</name>
    <dbReference type="NCBI Taxonomy" id="2609070"/>
    <lineage>
        <taxon>Eukaryota</taxon>
        <taxon>Metazoa</taxon>
        <taxon>Chordata</taxon>
        <taxon>Craniata</taxon>
        <taxon>Vertebrata</taxon>
        <taxon>Euteleostomi</taxon>
        <taxon>Actinopterygii</taxon>
        <taxon>Neopterygii</taxon>
        <taxon>Teleostei</taxon>
        <taxon>Ostariophysi</taxon>
        <taxon>Gymnotiformes</taxon>
        <taxon>Gymnotoidei</taxon>
        <taxon>Gymnotidae</taxon>
        <taxon>Electrophorus</taxon>
    </lineage>
</organism>
<keyword evidence="6 12" id="KW-0812">Transmembrane</keyword>
<name>A0AAD8ZTR4_9TELE</name>
<evidence type="ECO:0000313" key="14">
    <source>
        <dbReference type="EMBL" id="KAK1803330.1"/>
    </source>
</evidence>
<dbReference type="AlphaFoldDB" id="A0AAD8ZTR4"/>
<keyword evidence="15" id="KW-1185">Reference proteome</keyword>
<gene>
    <name evidence="14" type="ORF">P4O66_004112</name>
</gene>
<feature type="transmembrane region" description="Helical" evidence="12">
    <location>
        <begin position="428"/>
        <end position="448"/>
    </location>
</feature>
<dbReference type="InterPro" id="IPR000953">
    <property type="entry name" value="Chromo/chromo_shadow_dom"/>
</dbReference>
<dbReference type="InterPro" id="IPR016197">
    <property type="entry name" value="Chromo-like_dom_sf"/>
</dbReference>
<dbReference type="PANTHER" id="PTHR13205">
    <property type="entry name" value="TRANSMEMBRANE PROTEIN 15-RELATED"/>
    <property type="match status" value="1"/>
</dbReference>
<dbReference type="GO" id="GO:0004168">
    <property type="term" value="F:dolichol kinase activity"/>
    <property type="evidence" value="ECO:0007669"/>
    <property type="project" value="UniProtKB-EC"/>
</dbReference>
<evidence type="ECO:0000256" key="4">
    <source>
        <dbReference type="ARBA" id="ARBA00012132"/>
    </source>
</evidence>
<feature type="transmembrane region" description="Helical" evidence="12">
    <location>
        <begin position="325"/>
        <end position="341"/>
    </location>
</feature>
<feature type="transmembrane region" description="Helical" evidence="12">
    <location>
        <begin position="388"/>
        <end position="408"/>
    </location>
</feature>